<gene>
    <name evidence="2" type="ORF">mPipKuh1_010247</name>
</gene>
<evidence type="ECO:0000313" key="2">
    <source>
        <dbReference type="EMBL" id="KAF6279472.1"/>
    </source>
</evidence>
<dbReference type="AlphaFoldDB" id="A0A7J7RTF1"/>
<evidence type="ECO:0000256" key="1">
    <source>
        <dbReference type="SAM" id="MobiDB-lite"/>
    </source>
</evidence>
<feature type="region of interest" description="Disordered" evidence="1">
    <location>
        <begin position="89"/>
        <end position="197"/>
    </location>
</feature>
<dbReference type="EMBL" id="JACAGB010000059">
    <property type="protein sequence ID" value="KAF6279472.1"/>
    <property type="molecule type" value="Genomic_DNA"/>
</dbReference>
<organism evidence="2 3">
    <name type="scientific">Pipistrellus kuhlii</name>
    <name type="common">Kuhl's pipistrelle</name>
    <dbReference type="NCBI Taxonomy" id="59472"/>
    <lineage>
        <taxon>Eukaryota</taxon>
        <taxon>Metazoa</taxon>
        <taxon>Chordata</taxon>
        <taxon>Craniata</taxon>
        <taxon>Vertebrata</taxon>
        <taxon>Euteleostomi</taxon>
        <taxon>Mammalia</taxon>
        <taxon>Eutheria</taxon>
        <taxon>Laurasiatheria</taxon>
        <taxon>Chiroptera</taxon>
        <taxon>Yangochiroptera</taxon>
        <taxon>Vespertilionidae</taxon>
        <taxon>Pipistrellus</taxon>
    </lineage>
</organism>
<reference evidence="2 3" key="1">
    <citation type="journal article" date="2020" name="Nature">
        <title>Six reference-quality genomes reveal evolution of bat adaptations.</title>
        <authorList>
            <person name="Jebb D."/>
            <person name="Huang Z."/>
            <person name="Pippel M."/>
            <person name="Hughes G.M."/>
            <person name="Lavrichenko K."/>
            <person name="Devanna P."/>
            <person name="Winkler S."/>
            <person name="Jermiin L.S."/>
            <person name="Skirmuntt E.C."/>
            <person name="Katzourakis A."/>
            <person name="Burkitt-Gray L."/>
            <person name="Ray D.A."/>
            <person name="Sullivan K.A.M."/>
            <person name="Roscito J.G."/>
            <person name="Kirilenko B.M."/>
            <person name="Davalos L.M."/>
            <person name="Corthals A.P."/>
            <person name="Power M.L."/>
            <person name="Jones G."/>
            <person name="Ransome R.D."/>
            <person name="Dechmann D.K.N."/>
            <person name="Locatelli A.G."/>
            <person name="Puechmaille S.J."/>
            <person name="Fedrigo O."/>
            <person name="Jarvis E.D."/>
            <person name="Hiller M."/>
            <person name="Vernes S.C."/>
            <person name="Myers E.W."/>
            <person name="Teeling E.C."/>
        </authorList>
    </citation>
    <scope>NUCLEOTIDE SEQUENCE [LARGE SCALE GENOMIC DNA]</scope>
    <source>
        <strain evidence="2">MPipKuh1</strain>
        <tissue evidence="2">Flight muscle</tissue>
    </source>
</reference>
<comment type="caution">
    <text evidence="2">The sequence shown here is derived from an EMBL/GenBank/DDBJ whole genome shotgun (WGS) entry which is preliminary data.</text>
</comment>
<keyword evidence="3" id="KW-1185">Reference proteome</keyword>
<accession>A0A7J7RTF1</accession>
<proteinExistence type="predicted"/>
<name>A0A7J7RTF1_PIPKU</name>
<protein>
    <submittedName>
        <fullName evidence="2">Uncharacterized protein</fullName>
    </submittedName>
</protein>
<dbReference type="Proteomes" id="UP000558488">
    <property type="component" value="Unassembled WGS sequence"/>
</dbReference>
<sequence>MPAFPRLYTRCGVRRAAPCEGQSYEGTQTSSVLPSPAPLQRRDCQARPGSANYISHNSVRRRHLGRWAVTAWGLALQTARSVLLTPILGLRHDGSGPRRVGRRGPGSSCPPSPLLTRGSRSTCRPRGETCSPPAGQRWRTGARAPTPPRRTSARHTGPLPSLSRRPVSAQWGQDSRVPMGHESRCPAPRTRAWGGPL</sequence>
<evidence type="ECO:0000313" key="3">
    <source>
        <dbReference type="Proteomes" id="UP000558488"/>
    </source>
</evidence>